<comment type="caution">
    <text evidence="2">The sequence shown here is derived from an EMBL/GenBank/DDBJ whole genome shotgun (WGS) entry which is preliminary data.</text>
</comment>
<evidence type="ECO:0000313" key="3">
    <source>
        <dbReference type="Proteomes" id="UP000886520"/>
    </source>
</evidence>
<feature type="region of interest" description="Disordered" evidence="1">
    <location>
        <begin position="50"/>
        <end position="81"/>
    </location>
</feature>
<feature type="region of interest" description="Disordered" evidence="1">
    <location>
        <begin position="100"/>
        <end position="119"/>
    </location>
</feature>
<accession>A0A9D4UT66</accession>
<feature type="non-terminal residue" evidence="2">
    <location>
        <position position="1"/>
    </location>
</feature>
<keyword evidence="3" id="KW-1185">Reference proteome</keyword>
<dbReference type="OrthoDB" id="1917254at2759"/>
<feature type="region of interest" description="Disordered" evidence="1">
    <location>
        <begin position="143"/>
        <end position="163"/>
    </location>
</feature>
<dbReference type="AlphaFoldDB" id="A0A9D4UT66"/>
<proteinExistence type="predicted"/>
<dbReference type="EMBL" id="JABFUD020000011">
    <property type="protein sequence ID" value="KAI5073397.1"/>
    <property type="molecule type" value="Genomic_DNA"/>
</dbReference>
<feature type="compositionally biased region" description="Low complexity" evidence="1">
    <location>
        <begin position="145"/>
        <end position="163"/>
    </location>
</feature>
<dbReference type="Proteomes" id="UP000886520">
    <property type="component" value="Chromosome 11"/>
</dbReference>
<sequence length="163" mass="17375">MEFGATNLAVPRKISLLNALESLADLRERGRNRFLPSRDATEEELVCPKPRRVGTGMSSTPLDASAKPYRRQRGTTSLPAIGEAGHEILDILYSKVNSGDNGGSGSPNKYINGSPPCRASNPMIHDAHFTQKWTMPSSIVIPQKSTCSSSSLGGSSSAKSNSS</sequence>
<reference evidence="2" key="1">
    <citation type="submission" date="2021-01" db="EMBL/GenBank/DDBJ databases">
        <title>Adiantum capillus-veneris genome.</title>
        <authorList>
            <person name="Fang Y."/>
            <person name="Liao Q."/>
        </authorList>
    </citation>
    <scope>NUCLEOTIDE SEQUENCE</scope>
    <source>
        <strain evidence="2">H3</strain>
        <tissue evidence="2">Leaf</tissue>
    </source>
</reference>
<dbReference type="PANTHER" id="PTHR33384:SF1">
    <property type="entry name" value="EXPRESSED PROTEIN"/>
    <property type="match status" value="1"/>
</dbReference>
<protein>
    <submittedName>
        <fullName evidence="2">Uncharacterized protein</fullName>
    </submittedName>
</protein>
<evidence type="ECO:0000313" key="2">
    <source>
        <dbReference type="EMBL" id="KAI5073397.1"/>
    </source>
</evidence>
<gene>
    <name evidence="2" type="ORF">GOP47_0011410</name>
</gene>
<dbReference type="PANTHER" id="PTHR33384">
    <property type="entry name" value="EXPRESSED PROTEIN"/>
    <property type="match status" value="1"/>
</dbReference>
<evidence type="ECO:0000256" key="1">
    <source>
        <dbReference type="SAM" id="MobiDB-lite"/>
    </source>
</evidence>
<organism evidence="2 3">
    <name type="scientific">Adiantum capillus-veneris</name>
    <name type="common">Maidenhair fern</name>
    <dbReference type="NCBI Taxonomy" id="13818"/>
    <lineage>
        <taxon>Eukaryota</taxon>
        <taxon>Viridiplantae</taxon>
        <taxon>Streptophyta</taxon>
        <taxon>Embryophyta</taxon>
        <taxon>Tracheophyta</taxon>
        <taxon>Polypodiopsida</taxon>
        <taxon>Polypodiidae</taxon>
        <taxon>Polypodiales</taxon>
        <taxon>Pteridineae</taxon>
        <taxon>Pteridaceae</taxon>
        <taxon>Vittarioideae</taxon>
        <taxon>Adiantum</taxon>
    </lineage>
</organism>
<name>A0A9D4UT66_ADICA</name>